<protein>
    <submittedName>
        <fullName evidence="1">Uncharacterized protein</fullName>
    </submittedName>
</protein>
<keyword evidence="2" id="KW-1185">Reference proteome</keyword>
<comment type="caution">
    <text evidence="1">The sequence shown here is derived from an EMBL/GenBank/DDBJ whole genome shotgun (WGS) entry which is preliminary data.</text>
</comment>
<feature type="non-terminal residue" evidence="1">
    <location>
        <position position="35"/>
    </location>
</feature>
<accession>A0A4Y2C3E8</accession>
<dbReference type="EMBL" id="BGPR01237776">
    <property type="protein sequence ID" value="GBL98932.1"/>
    <property type="molecule type" value="Genomic_DNA"/>
</dbReference>
<sequence length="35" mass="3878">MEGGGCQETIDDISRRYRFPYEIKIIDIGSMVGAG</sequence>
<evidence type="ECO:0000313" key="2">
    <source>
        <dbReference type="Proteomes" id="UP000499080"/>
    </source>
</evidence>
<dbReference type="Proteomes" id="UP000499080">
    <property type="component" value="Unassembled WGS sequence"/>
</dbReference>
<reference evidence="1 2" key="1">
    <citation type="journal article" date="2019" name="Sci. Rep.">
        <title>Orb-weaving spider Araneus ventricosus genome elucidates the spidroin gene catalogue.</title>
        <authorList>
            <person name="Kono N."/>
            <person name="Nakamura H."/>
            <person name="Ohtoshi R."/>
            <person name="Moran D.A.P."/>
            <person name="Shinohara A."/>
            <person name="Yoshida Y."/>
            <person name="Fujiwara M."/>
            <person name="Mori M."/>
            <person name="Tomita M."/>
            <person name="Arakawa K."/>
        </authorList>
    </citation>
    <scope>NUCLEOTIDE SEQUENCE [LARGE SCALE GENOMIC DNA]</scope>
</reference>
<evidence type="ECO:0000313" key="1">
    <source>
        <dbReference type="EMBL" id="GBL98932.1"/>
    </source>
</evidence>
<name>A0A4Y2C3E8_ARAVE</name>
<organism evidence="1 2">
    <name type="scientific">Araneus ventricosus</name>
    <name type="common">Orbweaver spider</name>
    <name type="synonym">Epeira ventricosa</name>
    <dbReference type="NCBI Taxonomy" id="182803"/>
    <lineage>
        <taxon>Eukaryota</taxon>
        <taxon>Metazoa</taxon>
        <taxon>Ecdysozoa</taxon>
        <taxon>Arthropoda</taxon>
        <taxon>Chelicerata</taxon>
        <taxon>Arachnida</taxon>
        <taxon>Araneae</taxon>
        <taxon>Araneomorphae</taxon>
        <taxon>Entelegynae</taxon>
        <taxon>Araneoidea</taxon>
        <taxon>Araneidae</taxon>
        <taxon>Araneus</taxon>
    </lineage>
</organism>
<dbReference type="AlphaFoldDB" id="A0A4Y2C3E8"/>
<proteinExistence type="predicted"/>
<gene>
    <name evidence="1" type="ORF">AVEN_256654_1</name>
</gene>